<gene>
    <name evidence="1" type="ORF">UY48_C0006G0035</name>
</gene>
<dbReference type="AlphaFoldDB" id="A0A0G1YDC5"/>
<protein>
    <submittedName>
        <fullName evidence="1">Uncharacterized protein</fullName>
    </submittedName>
</protein>
<organism evidence="1 2">
    <name type="scientific">Candidatus Gottesmanbacteria bacterium GW2011_GWB1_49_7</name>
    <dbReference type="NCBI Taxonomy" id="1618448"/>
    <lineage>
        <taxon>Bacteria</taxon>
        <taxon>Candidatus Gottesmaniibacteriota</taxon>
    </lineage>
</organism>
<accession>A0A0G1YDC5</accession>
<comment type="caution">
    <text evidence="1">The sequence shown here is derived from an EMBL/GenBank/DDBJ whole genome shotgun (WGS) entry which is preliminary data.</text>
</comment>
<name>A0A0G1YDC5_9BACT</name>
<proteinExistence type="predicted"/>
<evidence type="ECO:0000313" key="1">
    <source>
        <dbReference type="EMBL" id="KKW12982.1"/>
    </source>
</evidence>
<reference evidence="1 2" key="1">
    <citation type="journal article" date="2015" name="Nature">
        <title>rRNA introns, odd ribosomes, and small enigmatic genomes across a large radiation of phyla.</title>
        <authorList>
            <person name="Brown C.T."/>
            <person name="Hug L.A."/>
            <person name="Thomas B.C."/>
            <person name="Sharon I."/>
            <person name="Castelle C.J."/>
            <person name="Singh A."/>
            <person name="Wilkins M.J."/>
            <person name="Williams K.H."/>
            <person name="Banfield J.F."/>
        </authorList>
    </citation>
    <scope>NUCLEOTIDE SEQUENCE [LARGE SCALE GENOMIC DNA]</scope>
</reference>
<evidence type="ECO:0000313" key="2">
    <source>
        <dbReference type="Proteomes" id="UP000034588"/>
    </source>
</evidence>
<dbReference type="Proteomes" id="UP000034588">
    <property type="component" value="Unassembled WGS sequence"/>
</dbReference>
<sequence>MPSITFSITVDAPIAATALEMAVVLNQALTTGLETTDTNVVIVDNKGFFIPAPRVGAETVRAISEESMNHFRASAVPESVPAVFAHNLVAALKQACVAWALNDDVTKADLYLARMNLILDEVKIGLTKSRL</sequence>
<dbReference type="EMBL" id="LCQD01000006">
    <property type="protein sequence ID" value="KKW12982.1"/>
    <property type="molecule type" value="Genomic_DNA"/>
</dbReference>